<evidence type="ECO:0000313" key="3">
    <source>
        <dbReference type="Proteomes" id="UP000006222"/>
    </source>
</evidence>
<feature type="signal peptide" evidence="1">
    <location>
        <begin position="1"/>
        <end position="30"/>
    </location>
</feature>
<feature type="chain" id="PRO_5003278936" evidence="1">
    <location>
        <begin position="31"/>
        <end position="257"/>
    </location>
</feature>
<sequence>MMNQDPRMLLPGRLVGLSFLCLAVLTPTLADDDTAGSPARFDPVVREVEGWTVHIAPVLLGEAASGDDASGNEHRSLKMLANHLQRIQILLRPAALAKLQQVEIWIEKEHPSLAAMQYHPSRGWLLGNGHDERLTKKVHIPRADQLLSKEQMLKHPAVILHELAHAYHDQFLGFDQPEIIAAFEEAKLTKRYENVLSYTGQNVRHYGLSNHKEYFAEGTEAYFYRNDFFPFVRAELEQHDPTLHDLLGRLWGERSSK</sequence>
<organism evidence="2 3">
    <name type="scientific">Rhodopirellula baltica WH47</name>
    <dbReference type="NCBI Taxonomy" id="991778"/>
    <lineage>
        <taxon>Bacteria</taxon>
        <taxon>Pseudomonadati</taxon>
        <taxon>Planctomycetota</taxon>
        <taxon>Planctomycetia</taxon>
        <taxon>Pirellulales</taxon>
        <taxon>Pirellulaceae</taxon>
        <taxon>Rhodopirellula</taxon>
    </lineage>
</organism>
<gene>
    <name evidence="2" type="ORF">RBWH47_00003</name>
</gene>
<dbReference type="PATRIC" id="fig|991778.3.peg.1832"/>
<dbReference type="RefSeq" id="WP_007325673.1">
    <property type="nucleotide sequence ID" value="NZ_AFAR01000095.1"/>
</dbReference>
<dbReference type="Gene3D" id="3.40.390.10">
    <property type="entry name" value="Collagenase (Catalytic Domain)"/>
    <property type="match status" value="1"/>
</dbReference>
<dbReference type="GO" id="GO:0008237">
    <property type="term" value="F:metallopeptidase activity"/>
    <property type="evidence" value="ECO:0007669"/>
    <property type="project" value="InterPro"/>
</dbReference>
<reference evidence="2 3" key="1">
    <citation type="journal article" date="2013" name="Mar. Genomics">
        <title>Expression of sulfatases in Rhodopirellula baltica and the diversity of sulfatases in the genus Rhodopirellula.</title>
        <authorList>
            <person name="Wegner C.E."/>
            <person name="Richter-Heitmann T."/>
            <person name="Klindworth A."/>
            <person name="Klockow C."/>
            <person name="Richter M."/>
            <person name="Achstetter T."/>
            <person name="Glockner F.O."/>
            <person name="Harder J."/>
        </authorList>
    </citation>
    <scope>NUCLEOTIDE SEQUENCE [LARGE SCALE GENOMIC DNA]</scope>
    <source>
        <strain evidence="2 3">WH47</strain>
    </source>
</reference>
<dbReference type="Proteomes" id="UP000006222">
    <property type="component" value="Unassembled WGS sequence"/>
</dbReference>
<comment type="caution">
    <text evidence="2">The sequence shown here is derived from an EMBL/GenBank/DDBJ whole genome shotgun (WGS) entry which is preliminary data.</text>
</comment>
<accession>F2APW2</accession>
<evidence type="ECO:0000313" key="2">
    <source>
        <dbReference type="EMBL" id="EGF28297.1"/>
    </source>
</evidence>
<dbReference type="AlphaFoldDB" id="F2APW2"/>
<evidence type="ECO:0000256" key="1">
    <source>
        <dbReference type="SAM" id="SignalP"/>
    </source>
</evidence>
<keyword evidence="1" id="KW-0732">Signal</keyword>
<protein>
    <submittedName>
        <fullName evidence="2">Metallopeptidase</fullName>
    </submittedName>
</protein>
<proteinExistence type="predicted"/>
<dbReference type="SUPFAM" id="SSF55486">
    <property type="entry name" value="Metalloproteases ('zincins'), catalytic domain"/>
    <property type="match status" value="1"/>
</dbReference>
<dbReference type="InterPro" id="IPR024079">
    <property type="entry name" value="MetalloPept_cat_dom_sf"/>
</dbReference>
<name>F2APW2_RHOBT</name>
<dbReference type="EMBL" id="AFAR01000095">
    <property type="protein sequence ID" value="EGF28297.1"/>
    <property type="molecule type" value="Genomic_DNA"/>
</dbReference>